<keyword evidence="7 9" id="KW-0472">Membrane</keyword>
<evidence type="ECO:0000256" key="9">
    <source>
        <dbReference type="SAM" id="Phobius"/>
    </source>
</evidence>
<evidence type="ECO:0000313" key="11">
    <source>
        <dbReference type="EMBL" id="RMX55203.1"/>
    </source>
</evidence>
<comment type="similarity">
    <text evidence="4">Belongs to the CDIP1/LITAF family.</text>
</comment>
<evidence type="ECO:0000256" key="8">
    <source>
        <dbReference type="SAM" id="MobiDB-lite"/>
    </source>
</evidence>
<dbReference type="GO" id="GO:0008270">
    <property type="term" value="F:zinc ion binding"/>
    <property type="evidence" value="ECO:0007669"/>
    <property type="project" value="TreeGrafter"/>
</dbReference>
<comment type="caution">
    <text evidence="11">The sequence shown here is derived from an EMBL/GenBank/DDBJ whole genome shotgun (WGS) entry which is preliminary data.</text>
</comment>
<feature type="transmembrane region" description="Helical" evidence="9">
    <location>
        <begin position="65"/>
        <end position="88"/>
    </location>
</feature>
<dbReference type="PANTHER" id="PTHR23292">
    <property type="entry name" value="LIPOPOLYSACCHARIDE-INDUCED TUMOR NECROSIS FACTOR-ALPHA FACTOR"/>
    <property type="match status" value="1"/>
</dbReference>
<evidence type="ECO:0000313" key="12">
    <source>
        <dbReference type="Proteomes" id="UP000275408"/>
    </source>
</evidence>
<evidence type="ECO:0000259" key="10">
    <source>
        <dbReference type="PROSITE" id="PS51837"/>
    </source>
</evidence>
<feature type="region of interest" description="Disordered" evidence="8">
    <location>
        <begin position="1"/>
        <end position="34"/>
    </location>
</feature>
<name>A0A3M6UND3_POCDA</name>
<sequence length="133" mass="15409">MTSEERIHLVSQKVGEDEECTKQAGADGAESSDAETAFEDVPVYITCPYCHEKIVTRTSFKSGKYTYWTSACLCIFQCYCCMWIPFIMDGLKNVVHTCPKCGEKISEYSRFRVDRIWNKKKKHRQAQHNYTRG</sequence>
<proteinExistence type="inferred from homology"/>
<evidence type="ECO:0000256" key="6">
    <source>
        <dbReference type="ARBA" id="ARBA00022833"/>
    </source>
</evidence>
<keyword evidence="6" id="KW-0862">Zinc</keyword>
<dbReference type="GO" id="GO:0005765">
    <property type="term" value="C:lysosomal membrane"/>
    <property type="evidence" value="ECO:0007669"/>
    <property type="project" value="UniProtKB-SubCell"/>
</dbReference>
<dbReference type="EMBL" id="RCHS01001112">
    <property type="protein sequence ID" value="RMX55203.1"/>
    <property type="molecule type" value="Genomic_DNA"/>
</dbReference>
<evidence type="ECO:0000256" key="4">
    <source>
        <dbReference type="ARBA" id="ARBA00005975"/>
    </source>
</evidence>
<dbReference type="InterPro" id="IPR006629">
    <property type="entry name" value="LITAF"/>
</dbReference>
<evidence type="ECO:0000256" key="2">
    <source>
        <dbReference type="ARBA" id="ARBA00004481"/>
    </source>
</evidence>
<organism evidence="11 12">
    <name type="scientific">Pocillopora damicornis</name>
    <name type="common">Cauliflower coral</name>
    <name type="synonym">Millepora damicornis</name>
    <dbReference type="NCBI Taxonomy" id="46731"/>
    <lineage>
        <taxon>Eukaryota</taxon>
        <taxon>Metazoa</taxon>
        <taxon>Cnidaria</taxon>
        <taxon>Anthozoa</taxon>
        <taxon>Hexacorallia</taxon>
        <taxon>Scleractinia</taxon>
        <taxon>Astrocoeniina</taxon>
        <taxon>Pocilloporidae</taxon>
        <taxon>Pocillopora</taxon>
    </lineage>
</organism>
<evidence type="ECO:0000256" key="3">
    <source>
        <dbReference type="ARBA" id="ARBA00004630"/>
    </source>
</evidence>
<dbReference type="AlphaFoldDB" id="A0A3M6UND3"/>
<dbReference type="OMA" id="CMWIPFI"/>
<comment type="subcellular location">
    <subcellularLocation>
        <location evidence="2">Endosome membrane</location>
        <topology evidence="2">Peripheral membrane protein</topology>
    </subcellularLocation>
    <subcellularLocation>
        <location evidence="1">Late endosome membrane</location>
    </subcellularLocation>
    <subcellularLocation>
        <location evidence="3">Lysosome membrane</location>
        <topology evidence="3">Peripheral membrane protein</topology>
        <orientation evidence="3">Cytoplasmic side</orientation>
    </subcellularLocation>
</comment>
<dbReference type="SMART" id="SM00714">
    <property type="entry name" value="LITAF"/>
    <property type="match status" value="1"/>
</dbReference>
<keyword evidence="12" id="KW-1185">Reference proteome</keyword>
<dbReference type="InterPro" id="IPR037519">
    <property type="entry name" value="LITAF_fam"/>
</dbReference>
<dbReference type="OrthoDB" id="5946232at2759"/>
<keyword evidence="9" id="KW-0812">Transmembrane</keyword>
<keyword evidence="5" id="KW-0479">Metal-binding</keyword>
<keyword evidence="9" id="KW-1133">Transmembrane helix</keyword>
<gene>
    <name evidence="11" type="ORF">pdam_00014067</name>
</gene>
<evidence type="ECO:0000256" key="7">
    <source>
        <dbReference type="ARBA" id="ARBA00023136"/>
    </source>
</evidence>
<dbReference type="Pfam" id="PF10601">
    <property type="entry name" value="zf-LITAF-like"/>
    <property type="match status" value="1"/>
</dbReference>
<evidence type="ECO:0000256" key="5">
    <source>
        <dbReference type="ARBA" id="ARBA00022723"/>
    </source>
</evidence>
<accession>A0A3M6UND3</accession>
<dbReference type="GO" id="GO:0031902">
    <property type="term" value="C:late endosome membrane"/>
    <property type="evidence" value="ECO:0007669"/>
    <property type="project" value="UniProtKB-SubCell"/>
</dbReference>
<evidence type="ECO:0000256" key="1">
    <source>
        <dbReference type="ARBA" id="ARBA00004414"/>
    </source>
</evidence>
<dbReference type="PANTHER" id="PTHR23292:SF6">
    <property type="entry name" value="FI16602P1-RELATED"/>
    <property type="match status" value="1"/>
</dbReference>
<dbReference type="PROSITE" id="PS51837">
    <property type="entry name" value="LITAF"/>
    <property type="match status" value="1"/>
</dbReference>
<feature type="domain" description="LITAF" evidence="10">
    <location>
        <begin position="26"/>
        <end position="110"/>
    </location>
</feature>
<reference evidence="11 12" key="1">
    <citation type="journal article" date="2018" name="Sci. Rep.">
        <title>Comparative analysis of the Pocillopora damicornis genome highlights role of immune system in coral evolution.</title>
        <authorList>
            <person name="Cunning R."/>
            <person name="Bay R.A."/>
            <person name="Gillette P."/>
            <person name="Baker A.C."/>
            <person name="Traylor-Knowles N."/>
        </authorList>
    </citation>
    <scope>NUCLEOTIDE SEQUENCE [LARGE SCALE GENOMIC DNA]</scope>
    <source>
        <strain evidence="11">RSMAS</strain>
        <tissue evidence="11">Whole animal</tissue>
    </source>
</reference>
<dbReference type="Proteomes" id="UP000275408">
    <property type="component" value="Unassembled WGS sequence"/>
</dbReference>
<protein>
    <recommendedName>
        <fullName evidence="10">LITAF domain-containing protein</fullName>
    </recommendedName>
</protein>